<keyword evidence="10" id="KW-0547">Nucleotide-binding</keyword>
<dbReference type="GO" id="GO:0005886">
    <property type="term" value="C:plasma membrane"/>
    <property type="evidence" value="ECO:0007669"/>
    <property type="project" value="UniProtKB-SubCell"/>
</dbReference>
<dbReference type="PANTHER" id="PTHR43520:SF8">
    <property type="entry name" value="P-TYPE CU(+) TRANSPORTER"/>
    <property type="match status" value="1"/>
</dbReference>
<feature type="transmembrane region" description="Helical" evidence="19">
    <location>
        <begin position="758"/>
        <end position="780"/>
    </location>
</feature>
<keyword evidence="5" id="KW-1003">Cell membrane</keyword>
<evidence type="ECO:0000256" key="1">
    <source>
        <dbReference type="ARBA" id="ARBA00004651"/>
    </source>
</evidence>
<feature type="transmembrane region" description="Helical" evidence="19">
    <location>
        <begin position="226"/>
        <end position="249"/>
    </location>
</feature>
<organism evidence="21">
    <name type="scientific">hydrothermal vent metagenome</name>
    <dbReference type="NCBI Taxonomy" id="652676"/>
    <lineage>
        <taxon>unclassified sequences</taxon>
        <taxon>metagenomes</taxon>
        <taxon>ecological metagenomes</taxon>
    </lineage>
</organism>
<dbReference type="SUPFAM" id="SSF81665">
    <property type="entry name" value="Calcium ATPase, transmembrane domain M"/>
    <property type="match status" value="1"/>
</dbReference>
<dbReference type="PROSITE" id="PS01047">
    <property type="entry name" value="HMA_1"/>
    <property type="match status" value="2"/>
</dbReference>
<evidence type="ECO:0000313" key="21">
    <source>
        <dbReference type="EMBL" id="VAX31193.1"/>
    </source>
</evidence>
<evidence type="ECO:0000256" key="18">
    <source>
        <dbReference type="ARBA" id="ARBA00023136"/>
    </source>
</evidence>
<evidence type="ECO:0000256" key="4">
    <source>
        <dbReference type="ARBA" id="ARBA00022448"/>
    </source>
</evidence>
<dbReference type="PANTHER" id="PTHR43520">
    <property type="entry name" value="ATP7, ISOFORM B"/>
    <property type="match status" value="1"/>
</dbReference>
<dbReference type="EC" id="7.2.2.8" evidence="3"/>
<evidence type="ECO:0000256" key="17">
    <source>
        <dbReference type="ARBA" id="ARBA00023065"/>
    </source>
</evidence>
<evidence type="ECO:0000256" key="6">
    <source>
        <dbReference type="ARBA" id="ARBA00022553"/>
    </source>
</evidence>
<keyword evidence="8" id="KW-0479">Metal-binding</keyword>
<dbReference type="SFLD" id="SFLDF00027">
    <property type="entry name" value="p-type_atpase"/>
    <property type="match status" value="1"/>
</dbReference>
<accession>A0A3B1D321</accession>
<dbReference type="NCBIfam" id="TIGR00003">
    <property type="entry name" value="copper ion binding protein"/>
    <property type="match status" value="2"/>
</dbReference>
<keyword evidence="6" id="KW-0597">Phosphoprotein</keyword>
<protein>
    <recommendedName>
        <fullName evidence="3">P-type Cu(+) transporter</fullName>
        <ecNumber evidence="3">7.2.2.8</ecNumber>
    </recommendedName>
</protein>
<gene>
    <name evidence="21" type="ORF">MNBD_NITROSPIRAE01-234</name>
</gene>
<dbReference type="AlphaFoldDB" id="A0A3B1D321"/>
<evidence type="ECO:0000256" key="7">
    <source>
        <dbReference type="ARBA" id="ARBA00022692"/>
    </source>
</evidence>
<sequence>MSEHQQEKRIDLPVSGMTCASCVRRVEKGLTATTGVMHATVNLATKKATIQYNEKASLPDLVASIHKMGYEVHQQESTLQIGGISCAACVGRIERAIKKVPGVLEVSVNLATEKATISYIETLTDTTRLKNTVRSAGYEIIETDETNTKETEKDREAATETALKKKVAVAASLTLAIFAVMHLGPRFGLSENLRGILQFLLATPVQFWAGRSFYRGALAAARHRTSDMNTLIAVGTSAAYFYSLVAVFFPESLAYEGIGTAVYFDTSAAIIVLILLGRLLEHRAKRKTSDAIRKLMGVQAKSARILQEDGEEHEVPLAEVVVGNRVVVKPGEKIPVDGEIIHGYSSVDESMITGESLPTEKGVGDPVVGGTMNQTGRFVFIAKQVGAEMALSQIIRMVEEAQGSKPPIAKLADKIAAVFVPTVIGIASVSFLIWYFIGPEPVLTHALFTAVAILIVACPCALGLATPTSVMVGISRGAETGILIKSGEALQNAHQITAVVFDKTGTLTHGKPVVTDLISPSGESKKLLFFAASAEKNSEHPLAEAVVNQAKKEAVNLSNATHFEAVPGKGIRAEVEGKMVLLGTARWFQCEGIQTTALEKDAETLAEAGKTPLFVAVNETLLGIIAVADTVKEDAKAVVASLHKIGLQVLLLTGDQQKTAQAIAKSVGIDQVIAEVLPNEKADQVARLQQKGHRVAMVGDGINDAPALARADVGIAIGTGTDVALAAADITLVGGKLIGIPTAIRLSRATIRNIKENLFFAFIYNIILIPIAAGALYPLWGIRLSPILGAAAMGLSSVSVVTNALRLRSFKADRTK</sequence>
<dbReference type="InterPro" id="IPR044492">
    <property type="entry name" value="P_typ_ATPase_HD_dom"/>
</dbReference>
<dbReference type="GO" id="GO:0055070">
    <property type="term" value="P:copper ion homeostasis"/>
    <property type="evidence" value="ECO:0007669"/>
    <property type="project" value="TreeGrafter"/>
</dbReference>
<dbReference type="SFLD" id="SFLDS00003">
    <property type="entry name" value="Haloacid_Dehalogenase"/>
    <property type="match status" value="1"/>
</dbReference>
<feature type="transmembrane region" description="Helical" evidence="19">
    <location>
        <begin position="415"/>
        <end position="437"/>
    </location>
</feature>
<dbReference type="NCBIfam" id="TIGR01494">
    <property type="entry name" value="ATPase_P-type"/>
    <property type="match status" value="1"/>
</dbReference>
<dbReference type="FunFam" id="3.40.50.1000:FF:000144">
    <property type="entry name" value="copper-transporting ATPase 1 isoform X2"/>
    <property type="match status" value="1"/>
</dbReference>
<dbReference type="InterPro" id="IPR036412">
    <property type="entry name" value="HAD-like_sf"/>
</dbReference>
<dbReference type="Pfam" id="PF00702">
    <property type="entry name" value="Hydrolase"/>
    <property type="match status" value="1"/>
</dbReference>
<keyword evidence="13" id="KW-0460">Magnesium</keyword>
<keyword evidence="11" id="KW-0187">Copper transport</keyword>
<dbReference type="FunFam" id="3.30.70.100:FF:000005">
    <property type="entry name" value="Copper-exporting P-type ATPase A"/>
    <property type="match status" value="2"/>
</dbReference>
<evidence type="ECO:0000256" key="16">
    <source>
        <dbReference type="ARBA" id="ARBA00023008"/>
    </source>
</evidence>
<evidence type="ECO:0000256" key="14">
    <source>
        <dbReference type="ARBA" id="ARBA00022967"/>
    </source>
</evidence>
<dbReference type="GO" id="GO:0016887">
    <property type="term" value="F:ATP hydrolysis activity"/>
    <property type="evidence" value="ECO:0007669"/>
    <property type="project" value="InterPro"/>
</dbReference>
<dbReference type="PRINTS" id="PR00119">
    <property type="entry name" value="CATATPASE"/>
</dbReference>
<dbReference type="InterPro" id="IPR036163">
    <property type="entry name" value="HMA_dom_sf"/>
</dbReference>
<dbReference type="Gene3D" id="3.40.1110.10">
    <property type="entry name" value="Calcium-transporting ATPase, cytoplasmic domain N"/>
    <property type="match status" value="1"/>
</dbReference>
<dbReference type="InterPro" id="IPR018303">
    <property type="entry name" value="ATPase_P-typ_P_site"/>
</dbReference>
<comment type="subcellular location">
    <subcellularLocation>
        <location evidence="1">Cell membrane</location>
        <topology evidence="1">Multi-pass membrane protein</topology>
    </subcellularLocation>
</comment>
<dbReference type="GO" id="GO:0005524">
    <property type="term" value="F:ATP binding"/>
    <property type="evidence" value="ECO:0007669"/>
    <property type="project" value="UniProtKB-KW"/>
</dbReference>
<evidence type="ECO:0000256" key="19">
    <source>
        <dbReference type="SAM" id="Phobius"/>
    </source>
</evidence>
<evidence type="ECO:0000259" key="20">
    <source>
        <dbReference type="PROSITE" id="PS50846"/>
    </source>
</evidence>
<evidence type="ECO:0000256" key="5">
    <source>
        <dbReference type="ARBA" id="ARBA00022475"/>
    </source>
</evidence>
<dbReference type="InterPro" id="IPR017969">
    <property type="entry name" value="Heavy-metal-associated_CS"/>
</dbReference>
<dbReference type="Pfam" id="PF00122">
    <property type="entry name" value="E1-E2_ATPase"/>
    <property type="match status" value="1"/>
</dbReference>
<feature type="transmembrane region" description="Helical" evidence="19">
    <location>
        <begin position="167"/>
        <end position="184"/>
    </location>
</feature>
<reference evidence="21" key="1">
    <citation type="submission" date="2018-06" db="EMBL/GenBank/DDBJ databases">
        <authorList>
            <person name="Zhirakovskaya E."/>
        </authorList>
    </citation>
    <scope>NUCLEOTIDE SEQUENCE</scope>
</reference>
<keyword evidence="9" id="KW-0677">Repeat</keyword>
<dbReference type="SUPFAM" id="SSF81653">
    <property type="entry name" value="Calcium ATPase, transduction domain A"/>
    <property type="match status" value="1"/>
</dbReference>
<dbReference type="Gene3D" id="3.40.50.1000">
    <property type="entry name" value="HAD superfamily/HAD-like"/>
    <property type="match status" value="1"/>
</dbReference>
<dbReference type="InterPro" id="IPR059000">
    <property type="entry name" value="ATPase_P-type_domA"/>
</dbReference>
<name>A0A3B1D321_9ZZZZ</name>
<evidence type="ECO:0000256" key="8">
    <source>
        <dbReference type="ARBA" id="ARBA00022723"/>
    </source>
</evidence>
<evidence type="ECO:0000256" key="13">
    <source>
        <dbReference type="ARBA" id="ARBA00022842"/>
    </source>
</evidence>
<proteinExistence type="inferred from homology"/>
<keyword evidence="15 19" id="KW-1133">Transmembrane helix</keyword>
<dbReference type="InterPro" id="IPR001757">
    <property type="entry name" value="P_typ_ATPase"/>
</dbReference>
<feature type="transmembrane region" description="Helical" evidence="19">
    <location>
        <begin position="443"/>
        <end position="466"/>
    </location>
</feature>
<dbReference type="InterPro" id="IPR023214">
    <property type="entry name" value="HAD_sf"/>
</dbReference>
<dbReference type="GO" id="GO:0140581">
    <property type="term" value="F:P-type monovalent copper transporter activity"/>
    <property type="evidence" value="ECO:0007669"/>
    <property type="project" value="UniProtKB-EC"/>
</dbReference>
<dbReference type="InterPro" id="IPR008250">
    <property type="entry name" value="ATPase_P-typ_transduc_dom_A_sf"/>
</dbReference>
<keyword evidence="7 19" id="KW-0812">Transmembrane</keyword>
<dbReference type="Gene3D" id="3.30.70.100">
    <property type="match status" value="2"/>
</dbReference>
<feature type="domain" description="HMA" evidence="20">
    <location>
        <begin position="8"/>
        <end position="73"/>
    </location>
</feature>
<dbReference type="NCBIfam" id="TIGR01511">
    <property type="entry name" value="ATPase-IB1_Cu"/>
    <property type="match status" value="1"/>
</dbReference>
<evidence type="ECO:0000256" key="12">
    <source>
        <dbReference type="ARBA" id="ARBA00022840"/>
    </source>
</evidence>
<evidence type="ECO:0000256" key="15">
    <source>
        <dbReference type="ARBA" id="ARBA00022989"/>
    </source>
</evidence>
<dbReference type="Pfam" id="PF00403">
    <property type="entry name" value="HMA"/>
    <property type="match status" value="2"/>
</dbReference>
<keyword evidence="17" id="KW-0406">Ion transport</keyword>
<keyword evidence="4" id="KW-0813">Transport</keyword>
<feature type="domain" description="HMA" evidence="20">
    <location>
        <begin position="75"/>
        <end position="141"/>
    </location>
</feature>
<comment type="similarity">
    <text evidence="2">Belongs to the cation transport ATPase (P-type) (TC 3.A.3) family. Type IB subfamily.</text>
</comment>
<keyword evidence="16" id="KW-0186">Copper</keyword>
<keyword evidence="12" id="KW-0067">ATP-binding</keyword>
<dbReference type="InterPro" id="IPR023298">
    <property type="entry name" value="ATPase_P-typ_TM_dom_sf"/>
</dbReference>
<dbReference type="InterPro" id="IPR027256">
    <property type="entry name" value="P-typ_ATPase_IB"/>
</dbReference>
<dbReference type="PROSITE" id="PS00154">
    <property type="entry name" value="ATPASE_E1_E2"/>
    <property type="match status" value="1"/>
</dbReference>
<dbReference type="NCBIfam" id="TIGR01525">
    <property type="entry name" value="ATPase-IB_hvy"/>
    <property type="match status" value="1"/>
</dbReference>
<evidence type="ECO:0000256" key="11">
    <source>
        <dbReference type="ARBA" id="ARBA00022796"/>
    </source>
</evidence>
<keyword evidence="14" id="KW-1278">Translocase</keyword>
<evidence type="ECO:0000256" key="9">
    <source>
        <dbReference type="ARBA" id="ARBA00022737"/>
    </source>
</evidence>
<dbReference type="GO" id="GO:0005507">
    <property type="term" value="F:copper ion binding"/>
    <property type="evidence" value="ECO:0007669"/>
    <property type="project" value="InterPro"/>
</dbReference>
<dbReference type="SUPFAM" id="SSF56784">
    <property type="entry name" value="HAD-like"/>
    <property type="match status" value="1"/>
</dbReference>
<dbReference type="SFLD" id="SFLDG00002">
    <property type="entry name" value="C1.7:_P-type_atpase_like"/>
    <property type="match status" value="1"/>
</dbReference>
<feature type="transmembrane region" description="Helical" evidence="19">
    <location>
        <begin position="196"/>
        <end position="214"/>
    </location>
</feature>
<keyword evidence="18 19" id="KW-0472">Membrane</keyword>
<dbReference type="InterPro" id="IPR006122">
    <property type="entry name" value="HMA_Cu_ion-bd"/>
</dbReference>
<dbReference type="EMBL" id="UOGF01000072">
    <property type="protein sequence ID" value="VAX31193.1"/>
    <property type="molecule type" value="Genomic_DNA"/>
</dbReference>
<evidence type="ECO:0000256" key="3">
    <source>
        <dbReference type="ARBA" id="ARBA00012517"/>
    </source>
</evidence>
<feature type="transmembrane region" description="Helical" evidence="19">
    <location>
        <begin position="261"/>
        <end position="280"/>
    </location>
</feature>
<dbReference type="Gene3D" id="2.70.150.10">
    <property type="entry name" value="Calcium-transporting ATPase, cytoplasmic transduction domain A"/>
    <property type="match status" value="1"/>
</dbReference>
<dbReference type="SUPFAM" id="SSF55008">
    <property type="entry name" value="HMA, heavy metal-associated domain"/>
    <property type="match status" value="2"/>
</dbReference>
<evidence type="ECO:0000256" key="2">
    <source>
        <dbReference type="ARBA" id="ARBA00006024"/>
    </source>
</evidence>
<feature type="transmembrane region" description="Helical" evidence="19">
    <location>
        <begin position="786"/>
        <end position="807"/>
    </location>
</feature>
<keyword evidence="21" id="KW-0378">Hydrolase</keyword>
<dbReference type="InterPro" id="IPR023299">
    <property type="entry name" value="ATPase_P-typ_cyto_dom_N"/>
</dbReference>
<dbReference type="FunFam" id="2.70.150.10:FF:000020">
    <property type="entry name" value="Copper-exporting P-type ATPase A"/>
    <property type="match status" value="1"/>
</dbReference>
<evidence type="ECO:0000256" key="10">
    <source>
        <dbReference type="ARBA" id="ARBA00022741"/>
    </source>
</evidence>
<dbReference type="PROSITE" id="PS50846">
    <property type="entry name" value="HMA_2"/>
    <property type="match status" value="2"/>
</dbReference>
<dbReference type="InterPro" id="IPR006121">
    <property type="entry name" value="HMA_dom"/>
</dbReference>
<dbReference type="CDD" id="cd02094">
    <property type="entry name" value="P-type_ATPase_Cu-like"/>
    <property type="match status" value="1"/>
</dbReference>
<dbReference type="GO" id="GO:0043682">
    <property type="term" value="F:P-type divalent copper transporter activity"/>
    <property type="evidence" value="ECO:0007669"/>
    <property type="project" value="TreeGrafter"/>
</dbReference>
<dbReference type="CDD" id="cd00371">
    <property type="entry name" value="HMA"/>
    <property type="match status" value="2"/>
</dbReference>